<evidence type="ECO:0000313" key="3">
    <source>
        <dbReference type="EMBL" id="KAA1069514.1"/>
    </source>
</evidence>
<reference evidence="3 4" key="1">
    <citation type="submission" date="2019-05" db="EMBL/GenBank/DDBJ databases">
        <title>Emergence of the Ug99 lineage of the wheat stem rust pathogen through somatic hybridization.</title>
        <authorList>
            <person name="Li F."/>
            <person name="Upadhyaya N.M."/>
            <person name="Sperschneider J."/>
            <person name="Matny O."/>
            <person name="Nguyen-Phuc H."/>
            <person name="Mago R."/>
            <person name="Raley C."/>
            <person name="Miller M.E."/>
            <person name="Silverstein K.A.T."/>
            <person name="Henningsen E."/>
            <person name="Hirsch C.D."/>
            <person name="Visser B."/>
            <person name="Pretorius Z.A."/>
            <person name="Steffenson B.J."/>
            <person name="Schwessinger B."/>
            <person name="Dodds P.N."/>
            <person name="Figueroa M."/>
        </authorList>
    </citation>
    <scope>NUCLEOTIDE SEQUENCE [LARGE SCALE GENOMIC DNA]</scope>
    <source>
        <strain evidence="3">21-0</strain>
    </source>
</reference>
<gene>
    <name evidence="3" type="ORF">PGT21_026865</name>
</gene>
<feature type="compositionally biased region" description="Polar residues" evidence="1">
    <location>
        <begin position="127"/>
        <end position="144"/>
    </location>
</feature>
<name>A0A5B0M170_PUCGR</name>
<feature type="compositionally biased region" description="Basic and acidic residues" evidence="1">
    <location>
        <begin position="92"/>
        <end position="104"/>
    </location>
</feature>
<accession>A0A5B0M170</accession>
<dbReference type="EMBL" id="VSWC01000183">
    <property type="protein sequence ID" value="KAA1069514.1"/>
    <property type="molecule type" value="Genomic_DNA"/>
</dbReference>
<dbReference type="OrthoDB" id="10296182at2759"/>
<organism evidence="3 4">
    <name type="scientific">Puccinia graminis f. sp. tritici</name>
    <dbReference type="NCBI Taxonomy" id="56615"/>
    <lineage>
        <taxon>Eukaryota</taxon>
        <taxon>Fungi</taxon>
        <taxon>Dikarya</taxon>
        <taxon>Basidiomycota</taxon>
        <taxon>Pucciniomycotina</taxon>
        <taxon>Pucciniomycetes</taxon>
        <taxon>Pucciniales</taxon>
        <taxon>Pucciniaceae</taxon>
        <taxon>Puccinia</taxon>
    </lineage>
</organism>
<protein>
    <submittedName>
        <fullName evidence="3">Uncharacterized protein</fullName>
    </submittedName>
</protein>
<feature type="signal peptide" evidence="2">
    <location>
        <begin position="1"/>
        <end position="27"/>
    </location>
</feature>
<keyword evidence="2" id="KW-0732">Signal</keyword>
<evidence type="ECO:0000313" key="4">
    <source>
        <dbReference type="Proteomes" id="UP000324748"/>
    </source>
</evidence>
<dbReference type="AlphaFoldDB" id="A0A5B0M170"/>
<proteinExistence type="predicted"/>
<evidence type="ECO:0000256" key="2">
    <source>
        <dbReference type="SAM" id="SignalP"/>
    </source>
</evidence>
<dbReference type="Proteomes" id="UP000324748">
    <property type="component" value="Unassembled WGS sequence"/>
</dbReference>
<feature type="region of interest" description="Disordered" evidence="1">
    <location>
        <begin position="56"/>
        <end position="156"/>
    </location>
</feature>
<feature type="chain" id="PRO_5022702558" evidence="2">
    <location>
        <begin position="28"/>
        <end position="600"/>
    </location>
</feature>
<sequence length="600" mass="68081">MILVTTLPRRSFQFYLALCLTFVLISCQMINDLTRDPEEWCDGASIPRTLQPIPNIRSTEILPAQRKSSPSLPKSRARLPYDQAGPSSSDFIDARSTRDNDLYPKHSGGGHGHESTTADKSVAARSPSITGTNARQESQSSAQPSDRRDIAPSQTDLPGLAVLGQKKWNKNDYIHLLSGGYILEELLAKSSDSFYNRINSEECRTKMTANLDYHLSLPCARLEVSRVTKKRKLAKVLHHDSASTQRSPRLFKLYNILIASLYHHHEDYLMKLKTPILNHRKQQEKLLEWLEIEIFTPGTGHPVLGVAPRPSLSWNSNDPQLIYGEIQLELLKYFSEKRTDPIDSTSLLLEKYLAEHTREYLALYQSSSATLEYPTQLSKNKSFRKILAYISNVAKDVILNDSLGDGNEKTGIRNNPLLSPYLEQFEEAFHESETETKQNVRSYYPGVPICICFEKNQPDIKPLRMVNVGKGSLLDIRIAGPRFRRLVVSLDRLHIGYLKMLKVEGRTLPRRGSLIQFLYDSIIEPKDSLPLVGSLEVRDGLAPWFSESYQGSKSFGELQLKIIKYFSEDLTDENMVDIPVFILAAWYHDKPPFKKVSTPA</sequence>
<comment type="caution">
    <text evidence="3">The sequence shown here is derived from an EMBL/GenBank/DDBJ whole genome shotgun (WGS) entry which is preliminary data.</text>
</comment>
<keyword evidence="4" id="KW-1185">Reference proteome</keyword>
<evidence type="ECO:0000256" key="1">
    <source>
        <dbReference type="SAM" id="MobiDB-lite"/>
    </source>
</evidence>